<dbReference type="PROSITE" id="PS00108">
    <property type="entry name" value="PROTEIN_KINASE_ST"/>
    <property type="match status" value="1"/>
</dbReference>
<comment type="caution">
    <text evidence="6">The sequence shown here is derived from an EMBL/GenBank/DDBJ whole genome shotgun (WGS) entry which is preliminary data.</text>
</comment>
<feature type="domain" description="Protein kinase" evidence="5">
    <location>
        <begin position="11"/>
        <end position="309"/>
    </location>
</feature>
<dbReference type="PROSITE" id="PS00107">
    <property type="entry name" value="PROTEIN_KINASE_ATP"/>
    <property type="match status" value="1"/>
</dbReference>
<dbReference type="SUPFAM" id="SSF82171">
    <property type="entry name" value="DPP6 N-terminal domain-like"/>
    <property type="match status" value="3"/>
</dbReference>
<evidence type="ECO:0000256" key="3">
    <source>
        <dbReference type="ARBA" id="ARBA00022840"/>
    </source>
</evidence>
<dbReference type="InterPro" id="IPR008271">
    <property type="entry name" value="Ser/Thr_kinase_AS"/>
</dbReference>
<evidence type="ECO:0000259" key="5">
    <source>
        <dbReference type="PROSITE" id="PS50011"/>
    </source>
</evidence>
<evidence type="ECO:0000256" key="1">
    <source>
        <dbReference type="ARBA" id="ARBA00009820"/>
    </source>
</evidence>
<keyword evidence="3 4" id="KW-0067">ATP-binding</keyword>
<dbReference type="Proteomes" id="UP000316852">
    <property type="component" value="Unassembled WGS sequence"/>
</dbReference>
<dbReference type="InterPro" id="IPR015943">
    <property type="entry name" value="WD40/YVTN_repeat-like_dom_sf"/>
</dbReference>
<dbReference type="InterPro" id="IPR011042">
    <property type="entry name" value="6-blade_b-propeller_TolB-like"/>
</dbReference>
<dbReference type="SUPFAM" id="SSF56112">
    <property type="entry name" value="Protein kinase-like (PK-like)"/>
    <property type="match status" value="1"/>
</dbReference>
<dbReference type="CDD" id="cd14014">
    <property type="entry name" value="STKc_PknB_like"/>
    <property type="match status" value="1"/>
</dbReference>
<sequence length="856" mass="91996">MLPAGKTLAHFTILEPIGAGGMGEVYRAKDTKLGRDVALKVLPGGLAESPDLLSRFEREAKALAALNHPGIAAIHGFEEAGGSRFLVLELVEGESLERVLARGALPVVDALMLGGQIAEALAAAHAKAVIHRDLKPANIMITPGRRVKLLDFGLAKAFAGEGSAAGAVGAAGATIALVPSGTGAGTTAPGQILGTPAYMSPEQMRGGAVGPGADLWSLGCVLYELLCGARAFPGDNVSDTIAAVLGRDPDWRLLPPSTPPAVARLVERCLAKEVSGRERSADQVSRVLSEALAGPRRGETPGTPAHPKLTQATFADEIESFPAWSPDGADLLYCKEVAGTRKIFRKRFGGEAERQVTRGDHDDILPAWSPDGRMVLFARGRQARRMLEPGDVFGEYADTDIYSLDTETGKETLLISNACNPAFSPDGAQIAVDAEWAGPRRIWIADRKGRNPTQVTTDTSEAVTHIRPRWSPDGAMLVFQNVERTKFGIRLVRLRSRELLWVTNDLRQDLHPVWGRAGRFIYFSSDRGGGINIWRMPVAKDGSPTGGPQQVTTGAGQDVEVALSSDGTRMAFTILRQNADLWKLPVAPDTGRPTGAPVKVIATSREESRGAWSPDGSTIAFNSDRGGDMNIWLLSLQEGSAKPLTRGPGGDYQPNWAPDARSIAFFSTRDGSPAVWAVDSETGTMRRLSGKGGVEINPFFSPDGSLLAYQSDRSGRLEVWVMNADGTKPRQLTHVGVGGHFLRWTRRGDGIVFRCPGPPARVMVAPLDGGEPTALPEVQGGSHMSLSPDFSRIMDVVAHKVLWVSPLLGGAPERVFEFEDPDVRIDYPVWSPDGRWVLFDRFRPQGGDVWVMENIE</sequence>
<dbReference type="Pfam" id="PF07676">
    <property type="entry name" value="PD40"/>
    <property type="match status" value="8"/>
</dbReference>
<dbReference type="GO" id="GO:0005524">
    <property type="term" value="F:ATP binding"/>
    <property type="evidence" value="ECO:0007669"/>
    <property type="project" value="UniProtKB-UniRule"/>
</dbReference>
<dbReference type="InterPro" id="IPR000719">
    <property type="entry name" value="Prot_kinase_dom"/>
</dbReference>
<dbReference type="PROSITE" id="PS50011">
    <property type="entry name" value="PROTEIN_KINASE_DOM"/>
    <property type="match status" value="1"/>
</dbReference>
<dbReference type="SMART" id="SM00220">
    <property type="entry name" value="S_TKc"/>
    <property type="match status" value="1"/>
</dbReference>
<dbReference type="Gene3D" id="2.120.10.30">
    <property type="entry name" value="TolB, C-terminal domain"/>
    <property type="match status" value="3"/>
</dbReference>
<keyword evidence="2 4" id="KW-0547">Nucleotide-binding</keyword>
<dbReference type="Pfam" id="PF00069">
    <property type="entry name" value="Pkinase"/>
    <property type="match status" value="1"/>
</dbReference>
<dbReference type="PANTHER" id="PTHR36842:SF1">
    <property type="entry name" value="PROTEIN TOLB"/>
    <property type="match status" value="1"/>
</dbReference>
<dbReference type="EMBL" id="VBOW01000058">
    <property type="protein sequence ID" value="TMQ57669.1"/>
    <property type="molecule type" value="Genomic_DNA"/>
</dbReference>
<organism evidence="6 7">
    <name type="scientific">Eiseniibacteriota bacterium</name>
    <dbReference type="NCBI Taxonomy" id="2212470"/>
    <lineage>
        <taxon>Bacteria</taxon>
        <taxon>Candidatus Eiseniibacteriota</taxon>
    </lineage>
</organism>
<feature type="binding site" evidence="4">
    <location>
        <position position="40"/>
    </location>
    <ligand>
        <name>ATP</name>
        <dbReference type="ChEBI" id="CHEBI:30616"/>
    </ligand>
</feature>
<gene>
    <name evidence="6" type="ORF">E6K76_09865</name>
</gene>
<dbReference type="Gene3D" id="2.130.10.10">
    <property type="entry name" value="YVTN repeat-like/Quinoprotein amine dehydrogenase"/>
    <property type="match status" value="1"/>
</dbReference>
<dbReference type="InterPro" id="IPR017441">
    <property type="entry name" value="Protein_kinase_ATP_BS"/>
</dbReference>
<dbReference type="PANTHER" id="PTHR36842">
    <property type="entry name" value="PROTEIN TOLB HOMOLOG"/>
    <property type="match status" value="1"/>
</dbReference>
<dbReference type="InterPro" id="IPR011659">
    <property type="entry name" value="WD40"/>
</dbReference>
<dbReference type="Gene3D" id="3.30.200.20">
    <property type="entry name" value="Phosphorylase Kinase, domain 1"/>
    <property type="match status" value="1"/>
</dbReference>
<dbReference type="Gene3D" id="1.10.510.10">
    <property type="entry name" value="Transferase(Phosphotransferase) domain 1"/>
    <property type="match status" value="1"/>
</dbReference>
<proteinExistence type="inferred from homology"/>
<dbReference type="InterPro" id="IPR011009">
    <property type="entry name" value="Kinase-like_dom_sf"/>
</dbReference>
<dbReference type="GO" id="GO:0004672">
    <property type="term" value="F:protein kinase activity"/>
    <property type="evidence" value="ECO:0007669"/>
    <property type="project" value="InterPro"/>
</dbReference>
<comment type="similarity">
    <text evidence="1">Belongs to the TolB family.</text>
</comment>
<protein>
    <recommendedName>
        <fullName evidence="5">Protein kinase domain-containing protein</fullName>
    </recommendedName>
</protein>
<name>A0A538T218_UNCEI</name>
<evidence type="ECO:0000256" key="2">
    <source>
        <dbReference type="ARBA" id="ARBA00022741"/>
    </source>
</evidence>
<reference evidence="6 7" key="1">
    <citation type="journal article" date="2019" name="Nat. Microbiol.">
        <title>Mediterranean grassland soil C-N compound turnover is dependent on rainfall and depth, and is mediated by genomically divergent microorganisms.</title>
        <authorList>
            <person name="Diamond S."/>
            <person name="Andeer P.F."/>
            <person name="Li Z."/>
            <person name="Crits-Christoph A."/>
            <person name="Burstein D."/>
            <person name="Anantharaman K."/>
            <person name="Lane K.R."/>
            <person name="Thomas B.C."/>
            <person name="Pan C."/>
            <person name="Northen T.R."/>
            <person name="Banfield J.F."/>
        </authorList>
    </citation>
    <scope>NUCLEOTIDE SEQUENCE [LARGE SCALE GENOMIC DNA]</scope>
    <source>
        <strain evidence="6">WS_6</strain>
    </source>
</reference>
<dbReference type="AlphaFoldDB" id="A0A538T218"/>
<evidence type="ECO:0000313" key="7">
    <source>
        <dbReference type="Proteomes" id="UP000316852"/>
    </source>
</evidence>
<evidence type="ECO:0000256" key="4">
    <source>
        <dbReference type="PROSITE-ProRule" id="PRU10141"/>
    </source>
</evidence>
<accession>A0A538T218</accession>
<evidence type="ECO:0000313" key="6">
    <source>
        <dbReference type="EMBL" id="TMQ57669.1"/>
    </source>
</evidence>